<dbReference type="SMART" id="SM00490">
    <property type="entry name" value="HELICc"/>
    <property type="match status" value="1"/>
</dbReference>
<evidence type="ECO:0000256" key="14">
    <source>
        <dbReference type="ARBA" id="ARBA00048988"/>
    </source>
</evidence>
<keyword evidence="6 15" id="KW-0347">Helicase</keyword>
<proteinExistence type="inferred from homology"/>
<dbReference type="NCBIfam" id="TIGR00643">
    <property type="entry name" value="recG"/>
    <property type="match status" value="1"/>
</dbReference>
<dbReference type="InterPro" id="IPR001650">
    <property type="entry name" value="Helicase_C-like"/>
</dbReference>
<evidence type="ECO:0000313" key="18">
    <source>
        <dbReference type="EMBL" id="XCC62796.1"/>
    </source>
</evidence>
<evidence type="ECO:0000256" key="10">
    <source>
        <dbReference type="ARBA" id="ARBA00023204"/>
    </source>
</evidence>
<dbReference type="InterPro" id="IPR027417">
    <property type="entry name" value="P-loop_NTPase"/>
</dbReference>
<reference evidence="18" key="1">
    <citation type="submission" date="2023-02" db="EMBL/GenBank/DDBJ databases">
        <title>Gut commensal Christensenella minuta modulates host metabolism via a new class of secondary bile acids.</title>
        <authorList>
            <person name="Liu C."/>
        </authorList>
    </citation>
    <scope>NUCLEOTIDE SEQUENCE</scope>
    <source>
        <strain evidence="18">CA70</strain>
    </source>
</reference>
<dbReference type="InterPro" id="IPR011545">
    <property type="entry name" value="DEAD/DEAH_box_helicase_dom"/>
</dbReference>
<dbReference type="PANTHER" id="PTHR47964:SF1">
    <property type="entry name" value="ATP-DEPENDENT DNA HELICASE HOMOLOG RECG, CHLOROPLASTIC"/>
    <property type="match status" value="1"/>
</dbReference>
<dbReference type="PANTHER" id="PTHR47964">
    <property type="entry name" value="ATP-DEPENDENT DNA HELICASE HOMOLOG RECG, CHLOROPLASTIC"/>
    <property type="match status" value="1"/>
</dbReference>
<dbReference type="PROSITE" id="PS51192">
    <property type="entry name" value="HELICASE_ATP_BIND_1"/>
    <property type="match status" value="1"/>
</dbReference>
<evidence type="ECO:0000256" key="3">
    <source>
        <dbReference type="ARBA" id="ARBA00022741"/>
    </source>
</evidence>
<evidence type="ECO:0000256" key="6">
    <source>
        <dbReference type="ARBA" id="ARBA00022806"/>
    </source>
</evidence>
<dbReference type="SUPFAM" id="SSF52540">
    <property type="entry name" value="P-loop containing nucleoside triphosphate hydrolases"/>
    <property type="match status" value="1"/>
</dbReference>
<dbReference type="RefSeq" id="WP_353423761.1">
    <property type="nucleotide sequence ID" value="NZ_CP117826.1"/>
</dbReference>
<dbReference type="InterPro" id="IPR004609">
    <property type="entry name" value="ATP-dep_DNA_helicase_RecG"/>
</dbReference>
<evidence type="ECO:0000256" key="8">
    <source>
        <dbReference type="ARBA" id="ARBA00023125"/>
    </source>
</evidence>
<comment type="similarity">
    <text evidence="1 15">Belongs to the helicase family. RecG subfamily.</text>
</comment>
<evidence type="ECO:0000256" key="5">
    <source>
        <dbReference type="ARBA" id="ARBA00022801"/>
    </source>
</evidence>
<accession>A0AAU8AAL3</accession>
<organism evidence="18">
    <name type="scientific">Christensenella massiliensis</name>
    <dbReference type="NCBI Taxonomy" id="1805714"/>
    <lineage>
        <taxon>Bacteria</taxon>
        <taxon>Bacillati</taxon>
        <taxon>Bacillota</taxon>
        <taxon>Clostridia</taxon>
        <taxon>Christensenellales</taxon>
        <taxon>Christensenellaceae</taxon>
        <taxon>Christensenella</taxon>
    </lineage>
</organism>
<dbReference type="AlphaFoldDB" id="A0AAU8AAL3"/>
<dbReference type="GO" id="GO:0003677">
    <property type="term" value="F:DNA binding"/>
    <property type="evidence" value="ECO:0007669"/>
    <property type="project" value="UniProtKB-KW"/>
</dbReference>
<dbReference type="SMART" id="SM00487">
    <property type="entry name" value="DEXDc"/>
    <property type="match status" value="1"/>
</dbReference>
<dbReference type="GO" id="GO:0006281">
    <property type="term" value="P:DNA repair"/>
    <property type="evidence" value="ECO:0007669"/>
    <property type="project" value="UniProtKB-UniRule"/>
</dbReference>
<name>A0AAU8AAL3_9FIRM</name>
<evidence type="ECO:0000256" key="11">
    <source>
        <dbReference type="ARBA" id="ARBA00023235"/>
    </source>
</evidence>
<comment type="catalytic activity">
    <reaction evidence="14 15">
        <text>ATP + H2O = ADP + phosphate + H(+)</text>
        <dbReference type="Rhea" id="RHEA:13065"/>
        <dbReference type="ChEBI" id="CHEBI:15377"/>
        <dbReference type="ChEBI" id="CHEBI:15378"/>
        <dbReference type="ChEBI" id="CHEBI:30616"/>
        <dbReference type="ChEBI" id="CHEBI:43474"/>
        <dbReference type="ChEBI" id="CHEBI:456216"/>
        <dbReference type="EC" id="5.6.2.4"/>
    </reaction>
</comment>
<keyword evidence="8" id="KW-0238">DNA-binding</keyword>
<evidence type="ECO:0000256" key="12">
    <source>
        <dbReference type="ARBA" id="ARBA00034617"/>
    </source>
</evidence>
<dbReference type="NCBIfam" id="NF008168">
    <property type="entry name" value="PRK10917.2-2"/>
    <property type="match status" value="1"/>
</dbReference>
<evidence type="ECO:0000256" key="1">
    <source>
        <dbReference type="ARBA" id="ARBA00007504"/>
    </source>
</evidence>
<comment type="catalytic activity">
    <reaction evidence="12 15">
        <text>Couples ATP hydrolysis with the unwinding of duplex DNA by translocating in the 3'-5' direction.</text>
        <dbReference type="EC" id="5.6.2.4"/>
    </reaction>
</comment>
<gene>
    <name evidence="18" type="primary">recG</name>
    <name evidence="18" type="ORF">PUP29_02405</name>
</gene>
<dbReference type="InterPro" id="IPR012340">
    <property type="entry name" value="NA-bd_OB-fold"/>
</dbReference>
<keyword evidence="3 15" id="KW-0547">Nucleotide-binding</keyword>
<dbReference type="InterPro" id="IPR014001">
    <property type="entry name" value="Helicase_ATP-bd"/>
</dbReference>
<evidence type="ECO:0000256" key="7">
    <source>
        <dbReference type="ARBA" id="ARBA00022840"/>
    </source>
</evidence>
<evidence type="ECO:0000259" key="16">
    <source>
        <dbReference type="PROSITE" id="PS51192"/>
    </source>
</evidence>
<dbReference type="SUPFAM" id="SSF50249">
    <property type="entry name" value="Nucleic acid-binding proteins"/>
    <property type="match status" value="1"/>
</dbReference>
<sequence>MELNESVKGLSGIGEKIFQTLQKIEISTLKDLVYHLPRAYKDFSHIKKIGEARFGETAFFEGKIVSQPTVKRPKRNLEITSFQIADGTGIAAVDIFNQFYIKNNLATGNTLYIYGRLEHRFGKVRIAVPELYFKKPEEAFQPVYPLTAGLTQNMMRKFIREALRVMEPVELYSSSFLRRYKLPGIKAALKEVHFPESAAHIEKARERIVFDELLIFNRMLTLLGDESRAQSCARINECSVQEFERSLPFELTNAQRRVMKEIMDDIEGDTVMNRLVQGDVGSGKTVIAFFAMYCMRKNGYQSVLMAPTEILARQHYETAVKLFPENEVICLTGAPNAKKKDEMRQKISDGSAMIIIGTHALLYGELSLKRPGLVITDEQHRFGVKQRAALLGGRDIHTLIMSATPIPRTLSLVLFGHTDISIVDELPPGRKEIKTYLIHRDKYDAMVGFIRRELSAGRQCYFVCPLIEEGEGMEAKAAKQMLEEIRKFYPGSKAALIHGKLKNAEKQEIMDDFSKGKIQILVSTTVIEVGINVPNATAMVIMNAERFGLAQLHQLRGRVGRGGFQSYCFLVSDHQEAYERLRVLVRSSDGFEIAEKDMQLRGCGDIIGTRQHGVSTLKAANLITDVELLTETKEILANMEKVYPKEYQMITEQAKRQLAGKLLEIALN</sequence>
<dbReference type="GO" id="GO:0043138">
    <property type="term" value="F:3'-5' DNA helicase activity"/>
    <property type="evidence" value="ECO:0007669"/>
    <property type="project" value="UniProtKB-EC"/>
</dbReference>
<keyword evidence="11" id="KW-0413">Isomerase</keyword>
<feature type="domain" description="Helicase ATP-binding" evidence="16">
    <location>
        <begin position="265"/>
        <end position="423"/>
    </location>
</feature>
<dbReference type="Pfam" id="PF17191">
    <property type="entry name" value="RecG_wedge"/>
    <property type="match status" value="1"/>
</dbReference>
<dbReference type="EMBL" id="CP117826">
    <property type="protein sequence ID" value="XCC62796.1"/>
    <property type="molecule type" value="Genomic_DNA"/>
</dbReference>
<evidence type="ECO:0000256" key="4">
    <source>
        <dbReference type="ARBA" id="ARBA00022763"/>
    </source>
</evidence>
<comment type="function">
    <text evidence="15">Plays a critical role in recombination and DNA repair. Helps process Holliday junction intermediates to mature products by catalyzing branch migration. Has replication fork regression activity, unwinds stalled or blocked replication forks to make a HJ that can be resolved. Has a DNA unwinding activity characteristic of a DNA helicase with 3'-5' polarity.</text>
</comment>
<dbReference type="GO" id="GO:0016787">
    <property type="term" value="F:hydrolase activity"/>
    <property type="evidence" value="ECO:0007669"/>
    <property type="project" value="UniProtKB-KW"/>
</dbReference>
<dbReference type="CDD" id="cd04488">
    <property type="entry name" value="RecG_wedge_OBF"/>
    <property type="match status" value="1"/>
</dbReference>
<dbReference type="Gene3D" id="3.40.50.300">
    <property type="entry name" value="P-loop containing nucleotide triphosphate hydrolases"/>
    <property type="match status" value="2"/>
</dbReference>
<dbReference type="Pfam" id="PF19833">
    <property type="entry name" value="RecG_dom3_C"/>
    <property type="match status" value="1"/>
</dbReference>
<keyword evidence="9 15" id="KW-0233">DNA recombination</keyword>
<evidence type="ECO:0000256" key="13">
    <source>
        <dbReference type="ARBA" id="ARBA00034808"/>
    </source>
</evidence>
<dbReference type="PROSITE" id="PS51194">
    <property type="entry name" value="HELICASE_CTER"/>
    <property type="match status" value="1"/>
</dbReference>
<dbReference type="InterPro" id="IPR047112">
    <property type="entry name" value="RecG/Mfd"/>
</dbReference>
<evidence type="ECO:0000256" key="9">
    <source>
        <dbReference type="ARBA" id="ARBA00023172"/>
    </source>
</evidence>
<keyword evidence="4 15" id="KW-0227">DNA damage</keyword>
<protein>
    <recommendedName>
        <fullName evidence="2 15">ATP-dependent DNA helicase RecG</fullName>
        <ecNumber evidence="13 15">5.6.2.4</ecNumber>
    </recommendedName>
</protein>
<dbReference type="Pfam" id="PF00270">
    <property type="entry name" value="DEAD"/>
    <property type="match status" value="1"/>
</dbReference>
<dbReference type="InterPro" id="IPR033454">
    <property type="entry name" value="RecG_wedge"/>
</dbReference>
<keyword evidence="7 15" id="KW-0067">ATP-binding</keyword>
<dbReference type="EC" id="5.6.2.4" evidence="13 15"/>
<keyword evidence="10 15" id="KW-0234">DNA repair</keyword>
<feature type="domain" description="Helicase C-terminal" evidence="17">
    <location>
        <begin position="442"/>
        <end position="604"/>
    </location>
</feature>
<evidence type="ECO:0000259" key="17">
    <source>
        <dbReference type="PROSITE" id="PS51194"/>
    </source>
</evidence>
<evidence type="ECO:0000256" key="2">
    <source>
        <dbReference type="ARBA" id="ARBA00017846"/>
    </source>
</evidence>
<dbReference type="Gene3D" id="2.40.50.140">
    <property type="entry name" value="Nucleic acid-binding proteins"/>
    <property type="match status" value="1"/>
</dbReference>
<dbReference type="GO" id="GO:0006310">
    <property type="term" value="P:DNA recombination"/>
    <property type="evidence" value="ECO:0007669"/>
    <property type="project" value="UniProtKB-UniRule"/>
</dbReference>
<dbReference type="Pfam" id="PF00271">
    <property type="entry name" value="Helicase_C"/>
    <property type="match status" value="1"/>
</dbReference>
<dbReference type="NCBIfam" id="NF008165">
    <property type="entry name" value="PRK10917.1-3"/>
    <property type="match status" value="1"/>
</dbReference>
<dbReference type="GO" id="GO:0005524">
    <property type="term" value="F:ATP binding"/>
    <property type="evidence" value="ECO:0007669"/>
    <property type="project" value="UniProtKB-KW"/>
</dbReference>
<evidence type="ECO:0000256" key="15">
    <source>
        <dbReference type="RuleBase" id="RU363016"/>
    </source>
</evidence>
<keyword evidence="5 15" id="KW-0378">Hydrolase</keyword>
<dbReference type="InterPro" id="IPR045562">
    <property type="entry name" value="RecG_dom3_C"/>
</dbReference>